<feature type="transmembrane region" description="Helical" evidence="8">
    <location>
        <begin position="296"/>
        <end position="318"/>
    </location>
</feature>
<evidence type="ECO:0000256" key="3">
    <source>
        <dbReference type="ARBA" id="ARBA00022448"/>
    </source>
</evidence>
<dbReference type="InterPro" id="IPR037294">
    <property type="entry name" value="ABC_BtuC-like"/>
</dbReference>
<accession>A0A4R1RVM0</accession>
<keyword evidence="5 8" id="KW-0812">Transmembrane</keyword>
<dbReference type="AlphaFoldDB" id="A0A4R1RVM0"/>
<name>A0A4R1RVM0_HYDET</name>
<evidence type="ECO:0000256" key="6">
    <source>
        <dbReference type="ARBA" id="ARBA00022989"/>
    </source>
</evidence>
<dbReference type="Pfam" id="PF01032">
    <property type="entry name" value="FecCD"/>
    <property type="match status" value="1"/>
</dbReference>
<dbReference type="PANTHER" id="PTHR30472">
    <property type="entry name" value="FERRIC ENTEROBACTIN TRANSPORT SYSTEM PERMEASE PROTEIN"/>
    <property type="match status" value="1"/>
</dbReference>
<dbReference type="SUPFAM" id="SSF81345">
    <property type="entry name" value="ABC transporter involved in vitamin B12 uptake, BtuC"/>
    <property type="match status" value="1"/>
</dbReference>
<organism evidence="9 10">
    <name type="scientific">Hydrogenispora ethanolica</name>
    <dbReference type="NCBI Taxonomy" id="1082276"/>
    <lineage>
        <taxon>Bacteria</taxon>
        <taxon>Bacillati</taxon>
        <taxon>Bacillota</taxon>
        <taxon>Hydrogenispora</taxon>
    </lineage>
</organism>
<dbReference type="FunFam" id="1.10.3470.10:FF:000001">
    <property type="entry name" value="Vitamin B12 ABC transporter permease BtuC"/>
    <property type="match status" value="1"/>
</dbReference>
<comment type="similarity">
    <text evidence="2">Belongs to the binding-protein-dependent transport system permease family. FecCD subfamily.</text>
</comment>
<evidence type="ECO:0000256" key="2">
    <source>
        <dbReference type="ARBA" id="ARBA00007935"/>
    </source>
</evidence>
<feature type="transmembrane region" description="Helical" evidence="8">
    <location>
        <begin position="22"/>
        <end position="43"/>
    </location>
</feature>
<dbReference type="PANTHER" id="PTHR30472:SF30">
    <property type="entry name" value="IRON-UPTAKE SYSTEM PERMEASE PROTEIN FEUB"/>
    <property type="match status" value="1"/>
</dbReference>
<evidence type="ECO:0000256" key="1">
    <source>
        <dbReference type="ARBA" id="ARBA00004651"/>
    </source>
</evidence>
<sequence>MHPTIPNSFKISGSKTMRLKVYLPYLILLAAPVLILVMVFLSIRYGAKQMDWDTVQTALLHFDPDNVNHQIIIGSRLPRAAGTLLIGAALAVSGALMQGITGNYLASPSLMGVTDGSALAITLCLLVMPDATVLEQMAFSFLGSALGAGLVFGMGSLVPNGLSPVRLAILGTITGTFLSGVAAALALYYHVAQDISFWYNARLHQLNPEYLKPALLFMAAGFGIALWASRSITLLSLGEEVALSLGQRTALIKGVAALAVMLLTGVAVALAGKIGFVGLIIPHIVRYLVGVDYKRVIPCAAVLGGIFLAGSDLLSRFLNYPFETPVGVVTALIGVPFFLYLARKRGGNQDA</sequence>
<evidence type="ECO:0000256" key="7">
    <source>
        <dbReference type="ARBA" id="ARBA00023136"/>
    </source>
</evidence>
<dbReference type="CDD" id="cd06550">
    <property type="entry name" value="TM_ABC_iron-siderophores_like"/>
    <property type="match status" value="1"/>
</dbReference>
<dbReference type="GO" id="GO:0005886">
    <property type="term" value="C:plasma membrane"/>
    <property type="evidence" value="ECO:0007669"/>
    <property type="project" value="UniProtKB-SubCell"/>
</dbReference>
<comment type="subcellular location">
    <subcellularLocation>
        <location evidence="1">Cell membrane</location>
        <topology evidence="1">Multi-pass membrane protein</topology>
    </subcellularLocation>
</comment>
<reference evidence="9 10" key="1">
    <citation type="submission" date="2019-03" db="EMBL/GenBank/DDBJ databases">
        <title>Genomic Encyclopedia of Type Strains, Phase IV (KMG-IV): sequencing the most valuable type-strain genomes for metagenomic binning, comparative biology and taxonomic classification.</title>
        <authorList>
            <person name="Goeker M."/>
        </authorList>
    </citation>
    <scope>NUCLEOTIDE SEQUENCE [LARGE SCALE GENOMIC DNA]</scope>
    <source>
        <strain evidence="9 10">LX-B</strain>
    </source>
</reference>
<keyword evidence="6 8" id="KW-1133">Transmembrane helix</keyword>
<feature type="transmembrane region" description="Helical" evidence="8">
    <location>
        <begin position="106"/>
        <end position="127"/>
    </location>
</feature>
<keyword evidence="4" id="KW-1003">Cell membrane</keyword>
<feature type="transmembrane region" description="Helical" evidence="8">
    <location>
        <begin position="139"/>
        <end position="159"/>
    </location>
</feature>
<comment type="caution">
    <text evidence="9">The sequence shown here is derived from an EMBL/GenBank/DDBJ whole genome shotgun (WGS) entry which is preliminary data.</text>
</comment>
<evidence type="ECO:0000256" key="5">
    <source>
        <dbReference type="ARBA" id="ARBA00022692"/>
    </source>
</evidence>
<dbReference type="Proteomes" id="UP000295008">
    <property type="component" value="Unassembled WGS sequence"/>
</dbReference>
<dbReference type="EMBL" id="SLUN01000009">
    <property type="protein sequence ID" value="TCL70691.1"/>
    <property type="molecule type" value="Genomic_DNA"/>
</dbReference>
<keyword evidence="10" id="KW-1185">Reference proteome</keyword>
<proteinExistence type="inferred from homology"/>
<dbReference type="Gene3D" id="1.10.3470.10">
    <property type="entry name" value="ABC transporter involved in vitamin B12 uptake, BtuC"/>
    <property type="match status" value="1"/>
</dbReference>
<evidence type="ECO:0000256" key="8">
    <source>
        <dbReference type="SAM" id="Phobius"/>
    </source>
</evidence>
<gene>
    <name evidence="9" type="ORF">EDC14_10098</name>
</gene>
<evidence type="ECO:0000256" key="4">
    <source>
        <dbReference type="ARBA" id="ARBA00022475"/>
    </source>
</evidence>
<evidence type="ECO:0000313" key="10">
    <source>
        <dbReference type="Proteomes" id="UP000295008"/>
    </source>
</evidence>
<keyword evidence="7 8" id="KW-0472">Membrane</keyword>
<dbReference type="GO" id="GO:0022857">
    <property type="term" value="F:transmembrane transporter activity"/>
    <property type="evidence" value="ECO:0007669"/>
    <property type="project" value="InterPro"/>
</dbReference>
<protein>
    <submittedName>
        <fullName evidence="9">Iron complex transport system permease protein</fullName>
    </submittedName>
</protein>
<keyword evidence="3" id="KW-0813">Transport</keyword>
<feature type="transmembrane region" description="Helical" evidence="8">
    <location>
        <begin position="165"/>
        <end position="189"/>
    </location>
</feature>
<feature type="transmembrane region" description="Helical" evidence="8">
    <location>
        <begin position="324"/>
        <end position="342"/>
    </location>
</feature>
<dbReference type="GO" id="GO:0033214">
    <property type="term" value="P:siderophore-iron import into cell"/>
    <property type="evidence" value="ECO:0007669"/>
    <property type="project" value="TreeGrafter"/>
</dbReference>
<feature type="transmembrane region" description="Helical" evidence="8">
    <location>
        <begin position="250"/>
        <end position="276"/>
    </location>
</feature>
<dbReference type="InterPro" id="IPR000522">
    <property type="entry name" value="ABC_transptr_permease_BtuC"/>
</dbReference>
<evidence type="ECO:0000313" key="9">
    <source>
        <dbReference type="EMBL" id="TCL70691.1"/>
    </source>
</evidence>
<feature type="transmembrane region" description="Helical" evidence="8">
    <location>
        <begin position="210"/>
        <end position="230"/>
    </location>
</feature>